<sequence>MEYLKTAIISSPALHYILMQEDEGSKWFPTQFGSITLNNQEQQYSQAKLKLFSLF</sequence>
<proteinExistence type="predicted"/>
<reference evidence="2" key="2">
    <citation type="submission" date="2015-01" db="EMBL/GenBank/DDBJ databases">
        <title>Evolutionary Origins and Diversification of the Mycorrhizal Mutualists.</title>
        <authorList>
            <consortium name="DOE Joint Genome Institute"/>
            <consortium name="Mycorrhizal Genomics Consortium"/>
            <person name="Kohler A."/>
            <person name="Kuo A."/>
            <person name="Nagy L.G."/>
            <person name="Floudas D."/>
            <person name="Copeland A."/>
            <person name="Barry K.W."/>
            <person name="Cichocki N."/>
            <person name="Veneault-Fourrey C."/>
            <person name="LaButti K."/>
            <person name="Lindquist E.A."/>
            <person name="Lipzen A."/>
            <person name="Lundell T."/>
            <person name="Morin E."/>
            <person name="Murat C."/>
            <person name="Riley R."/>
            <person name="Ohm R."/>
            <person name="Sun H."/>
            <person name="Tunlid A."/>
            <person name="Henrissat B."/>
            <person name="Grigoriev I.V."/>
            <person name="Hibbett D.S."/>
            <person name="Martin F."/>
        </authorList>
    </citation>
    <scope>NUCLEOTIDE SEQUENCE [LARGE SCALE GENOMIC DNA]</scope>
    <source>
        <strain evidence="2">441</strain>
    </source>
</reference>
<reference evidence="1 2" key="1">
    <citation type="submission" date="2014-04" db="EMBL/GenBank/DDBJ databases">
        <authorList>
            <consortium name="DOE Joint Genome Institute"/>
            <person name="Kuo A."/>
            <person name="Kohler A."/>
            <person name="Costa M.D."/>
            <person name="Nagy L.G."/>
            <person name="Floudas D."/>
            <person name="Copeland A."/>
            <person name="Barry K.W."/>
            <person name="Cichocki N."/>
            <person name="Veneault-Fourrey C."/>
            <person name="LaButti K."/>
            <person name="Lindquist E.A."/>
            <person name="Lipzen A."/>
            <person name="Lundell T."/>
            <person name="Morin E."/>
            <person name="Murat C."/>
            <person name="Sun H."/>
            <person name="Tunlid A."/>
            <person name="Henrissat B."/>
            <person name="Grigoriev I.V."/>
            <person name="Hibbett D.S."/>
            <person name="Martin F."/>
            <person name="Nordberg H.P."/>
            <person name="Cantor M.N."/>
            <person name="Hua S.X."/>
        </authorList>
    </citation>
    <scope>NUCLEOTIDE SEQUENCE [LARGE SCALE GENOMIC DNA]</scope>
    <source>
        <strain evidence="1 2">441</strain>
    </source>
</reference>
<organism evidence="1 2">
    <name type="scientific">Pisolithus microcarpus 441</name>
    <dbReference type="NCBI Taxonomy" id="765257"/>
    <lineage>
        <taxon>Eukaryota</taxon>
        <taxon>Fungi</taxon>
        <taxon>Dikarya</taxon>
        <taxon>Basidiomycota</taxon>
        <taxon>Agaricomycotina</taxon>
        <taxon>Agaricomycetes</taxon>
        <taxon>Agaricomycetidae</taxon>
        <taxon>Boletales</taxon>
        <taxon>Sclerodermatineae</taxon>
        <taxon>Pisolithaceae</taxon>
        <taxon>Pisolithus</taxon>
    </lineage>
</organism>
<evidence type="ECO:0000313" key="1">
    <source>
        <dbReference type="EMBL" id="KIK17890.1"/>
    </source>
</evidence>
<dbReference type="Proteomes" id="UP000054018">
    <property type="component" value="Unassembled WGS sequence"/>
</dbReference>
<evidence type="ECO:0000313" key="2">
    <source>
        <dbReference type="Proteomes" id="UP000054018"/>
    </source>
</evidence>
<name>A0A0C9XZE3_9AGAM</name>
<gene>
    <name evidence="1" type="ORF">PISMIDRAFT_14777</name>
</gene>
<keyword evidence="2" id="KW-1185">Reference proteome</keyword>
<protein>
    <recommendedName>
        <fullName evidence="3">Reverse transcriptase/retrotransposon-derived protein RNase H-like domain-containing protein</fullName>
    </recommendedName>
</protein>
<evidence type="ECO:0008006" key="3">
    <source>
        <dbReference type="Google" id="ProtNLM"/>
    </source>
</evidence>
<dbReference type="HOGENOM" id="CLU_3033257_0_0_1"/>
<accession>A0A0C9XZE3</accession>
<dbReference type="OrthoDB" id="2701766at2759"/>
<dbReference type="EMBL" id="KN833817">
    <property type="protein sequence ID" value="KIK17890.1"/>
    <property type="molecule type" value="Genomic_DNA"/>
</dbReference>
<dbReference type="AlphaFoldDB" id="A0A0C9XZE3"/>